<dbReference type="RefSeq" id="WP_003155933.1">
    <property type="nucleotide sequence ID" value="NZ_CP071042.1"/>
</dbReference>
<feature type="domain" description="HTH cro/C1-type" evidence="2">
    <location>
        <begin position="9"/>
        <end position="64"/>
    </location>
</feature>
<dbReference type="PROSITE" id="PS50943">
    <property type="entry name" value="HTH_CROC1"/>
    <property type="match status" value="1"/>
</dbReference>
<dbReference type="SUPFAM" id="SSF47413">
    <property type="entry name" value="lambda repressor-like DNA-binding domains"/>
    <property type="match status" value="1"/>
</dbReference>
<evidence type="ECO:0000259" key="2">
    <source>
        <dbReference type="PROSITE" id="PS50943"/>
    </source>
</evidence>
<dbReference type="PANTHER" id="PTHR46558">
    <property type="entry name" value="TRACRIPTIONAL REGULATORY PROTEIN-RELATED-RELATED"/>
    <property type="match status" value="1"/>
</dbReference>
<accession>A0AAP7N408</accession>
<dbReference type="InterPro" id="IPR010982">
    <property type="entry name" value="Lambda_DNA-bd_dom_sf"/>
</dbReference>
<dbReference type="SMART" id="SM00530">
    <property type="entry name" value="HTH_XRE"/>
    <property type="match status" value="1"/>
</dbReference>
<comment type="caution">
    <text evidence="3">The sequence shown here is derived from an EMBL/GenBank/DDBJ whole genome shotgun (WGS) entry which is preliminary data.</text>
</comment>
<dbReference type="CDD" id="cd00093">
    <property type="entry name" value="HTH_XRE"/>
    <property type="match status" value="1"/>
</dbReference>
<dbReference type="EMBL" id="MOEA01000005">
    <property type="protein sequence ID" value="OIK19410.1"/>
    <property type="molecule type" value="Genomic_DNA"/>
</dbReference>
<dbReference type="GO" id="GO:0003677">
    <property type="term" value="F:DNA binding"/>
    <property type="evidence" value="ECO:0007669"/>
    <property type="project" value="UniProtKB-KW"/>
</dbReference>
<reference evidence="3 4" key="1">
    <citation type="submission" date="2016-10" db="EMBL/GenBank/DDBJ databases">
        <authorList>
            <person name="Marach S."/>
            <person name="Prathuangwong S."/>
            <person name="Takikawa Y."/>
            <person name="Dohra H."/>
        </authorList>
    </citation>
    <scope>NUCLEOTIDE SEQUENCE [LARGE SCALE GENOMIC DNA]</scope>
    <source>
        <strain evidence="3 4">K2</strain>
    </source>
</reference>
<gene>
    <name evidence="3" type="ORF">BKP66_17300</name>
</gene>
<dbReference type="Gene3D" id="1.10.260.40">
    <property type="entry name" value="lambda repressor-like DNA-binding domains"/>
    <property type="match status" value="1"/>
</dbReference>
<evidence type="ECO:0000313" key="3">
    <source>
        <dbReference type="EMBL" id="OIK19410.1"/>
    </source>
</evidence>
<dbReference type="Proteomes" id="UP000180036">
    <property type="component" value="Unassembled WGS sequence"/>
</dbReference>
<dbReference type="Pfam" id="PF01381">
    <property type="entry name" value="HTH_3"/>
    <property type="match status" value="1"/>
</dbReference>
<name>A0AAP7N408_BACAM</name>
<dbReference type="PANTHER" id="PTHR46558:SF11">
    <property type="entry name" value="HTH-TYPE TRANSCRIPTIONAL REGULATOR XRE"/>
    <property type="match status" value="1"/>
</dbReference>
<evidence type="ECO:0000313" key="4">
    <source>
        <dbReference type="Proteomes" id="UP000180036"/>
    </source>
</evidence>
<dbReference type="InterPro" id="IPR001387">
    <property type="entry name" value="Cro/C1-type_HTH"/>
</dbReference>
<evidence type="ECO:0000256" key="1">
    <source>
        <dbReference type="ARBA" id="ARBA00023125"/>
    </source>
</evidence>
<keyword evidence="1" id="KW-0238">DNA-binding</keyword>
<sequence length="120" mass="13990">MDNITGKILTELREKKGWSKSFVAKKLGIKTMSTYANWEYGLRKPDGEMLVRLASLYGVTTDYLLTGKEPTFNNDLFDDPDLQIAFREASDFSEERQKQAIDFIKYLKEKEEREGRKPKK</sequence>
<dbReference type="AlphaFoldDB" id="A0AAP7N408"/>
<protein>
    <submittedName>
        <fullName evidence="3">Transcriptional regulator</fullName>
    </submittedName>
</protein>
<proteinExistence type="predicted"/>
<organism evidence="3 4">
    <name type="scientific">Bacillus amyloliquefaciens</name>
    <name type="common">Bacillus velezensis</name>
    <dbReference type="NCBI Taxonomy" id="1390"/>
    <lineage>
        <taxon>Bacteria</taxon>
        <taxon>Bacillati</taxon>
        <taxon>Bacillota</taxon>
        <taxon>Bacilli</taxon>
        <taxon>Bacillales</taxon>
        <taxon>Bacillaceae</taxon>
        <taxon>Bacillus</taxon>
        <taxon>Bacillus amyloliquefaciens group</taxon>
    </lineage>
</organism>